<comment type="caution">
    <text evidence="1">The sequence shown here is derived from an EMBL/GenBank/DDBJ whole genome shotgun (WGS) entry which is preliminary data.</text>
</comment>
<name>A0ABQ7DPR7_BRACR</name>
<dbReference type="Proteomes" id="UP000266723">
    <property type="component" value="Unassembled WGS sequence"/>
</dbReference>
<protein>
    <submittedName>
        <fullName evidence="1">Uncharacterized protein</fullName>
    </submittedName>
</protein>
<organism evidence="1 2">
    <name type="scientific">Brassica cretica</name>
    <name type="common">Mustard</name>
    <dbReference type="NCBI Taxonomy" id="69181"/>
    <lineage>
        <taxon>Eukaryota</taxon>
        <taxon>Viridiplantae</taxon>
        <taxon>Streptophyta</taxon>
        <taxon>Embryophyta</taxon>
        <taxon>Tracheophyta</taxon>
        <taxon>Spermatophyta</taxon>
        <taxon>Magnoliopsida</taxon>
        <taxon>eudicotyledons</taxon>
        <taxon>Gunneridae</taxon>
        <taxon>Pentapetalae</taxon>
        <taxon>rosids</taxon>
        <taxon>malvids</taxon>
        <taxon>Brassicales</taxon>
        <taxon>Brassicaceae</taxon>
        <taxon>Brassiceae</taxon>
        <taxon>Brassica</taxon>
    </lineage>
</organism>
<proteinExistence type="predicted"/>
<evidence type="ECO:0000313" key="2">
    <source>
        <dbReference type="Proteomes" id="UP000266723"/>
    </source>
</evidence>
<sequence length="76" mass="8594">MVSFVNHAKGTTIAEVNSYTFLRHKLLIMFADEMSIFLADGAEDMISRTLHKRTATKNSDDWVFDGSTVGHLRLHP</sequence>
<keyword evidence="2" id="KW-1185">Reference proteome</keyword>
<gene>
    <name evidence="1" type="ORF">DY000_02028575</name>
</gene>
<dbReference type="EMBL" id="QGKV02000649">
    <property type="protein sequence ID" value="KAF3579029.1"/>
    <property type="molecule type" value="Genomic_DNA"/>
</dbReference>
<reference evidence="1 2" key="1">
    <citation type="journal article" date="2020" name="BMC Genomics">
        <title>Intraspecific diversification of the crop wild relative Brassica cretica Lam. using demographic model selection.</title>
        <authorList>
            <person name="Kioukis A."/>
            <person name="Michalopoulou V.A."/>
            <person name="Briers L."/>
            <person name="Pirintsos S."/>
            <person name="Studholme D.J."/>
            <person name="Pavlidis P."/>
            <person name="Sarris P.F."/>
        </authorList>
    </citation>
    <scope>NUCLEOTIDE SEQUENCE [LARGE SCALE GENOMIC DNA]</scope>
    <source>
        <strain evidence="2">cv. PFS-1207/04</strain>
    </source>
</reference>
<evidence type="ECO:0000313" key="1">
    <source>
        <dbReference type="EMBL" id="KAF3579029.1"/>
    </source>
</evidence>
<accession>A0ABQ7DPR7</accession>